<name>A0A6J7X3S3_9CAUD</name>
<gene>
    <name evidence="2" type="ORF">UFOVP242_127</name>
</gene>
<evidence type="ECO:0000313" key="2">
    <source>
        <dbReference type="EMBL" id="CAB5221893.1"/>
    </source>
</evidence>
<protein>
    <recommendedName>
        <fullName evidence="1">DUF4815 domain-containing protein</fullName>
    </recommendedName>
</protein>
<evidence type="ECO:0000259" key="1">
    <source>
        <dbReference type="Pfam" id="PF16075"/>
    </source>
</evidence>
<reference evidence="2" key="1">
    <citation type="submission" date="2020-05" db="EMBL/GenBank/DDBJ databases">
        <authorList>
            <person name="Chiriac C."/>
            <person name="Salcher M."/>
            <person name="Ghai R."/>
            <person name="Kavagutti S V."/>
        </authorList>
    </citation>
    <scope>NUCLEOTIDE SEQUENCE</scope>
</reference>
<feature type="domain" description="DUF4815" evidence="1">
    <location>
        <begin position="168"/>
        <end position="367"/>
    </location>
</feature>
<proteinExistence type="predicted"/>
<sequence length="1481" mass="160422">MAINFNTDPYYDDYSEDKNFHRILFKPGVAVQARELNQLQTILQNQVSRFGNHVFKPGSMVIPGNTFFDKNFNYVKLEATYNSVDIDTANYLDRELIGQTSGIRAKVIKVEAATTTEPPTLFVKYLDSGTSRTATAFTTAEVIQTNDTGTVYYATVGATAPTGKCIGVSINTGVYFIRDAFVRVAADTLILDKYLSNSSYKVGLEVTESTVNSDDDETLLDPAIGTYNYFAPGADRYKIALTLAKRDINDASSADSFIELVRVKDGELVDIVTKPGYNVLADELARRTYDESGDYTVNPFNLKFIEHLKDTTNTDGYLITGDGGDSTKAIAVLSPGKSYVKGYEVATTSNRYLVFNKPRDTANVTNAIVRTPIGNYVSVSNAYSIPNFTSDLITVNLYNKYTATKGSAAGTLVGNARIRGVETTTSNVMSNASTFSTFLFDVKMRSGYTFDRDVKQLYHAAVSDTGYVSAAFTGDIVATDVVTSGSVNLTNGSNSVVGVNTLFTTDLKAGDYVQFTSDTSNSYLVDNVISNTAFYIGRTYPLANVSGANFTRDAATIVDSDKATYLFPFPNTTIKDLADITVRTRRALYGTLSAGVVTFSTAVGTTFASRSDTNYYAVGVSGGAAGKLYAITSGKFAFTDAPTNRNISIDLSGYGLTTEDVIVYATVIKASPTAKTKTSTSGQTSYTAATDCQAPVISLGYADAYAIANVKMSSNVFGTAYSDGNAVDVTSNYTLDTNQTPTYYGVSRIKLKPGAPAPTGPIQINFTYYAHGAGDYFCATSYPDYEDIPKFTDQGIVYDLRDCLDFRPRISNAATNFKDTGASRNEFLDYTNDFQTDYEYYLPRTDKIFLTTDKEIVYKEGVSSLTPAEPSTPVDAMPLYVIEHPAYGFDINRDSTFTSVDQKRYTMKDIGKLENRIKNLEYYTTLSLLELDTAVFSVKDSFGLDRYKNGFIVDSFRGHGVGDIRNSDYNISMDFEEGKLKPAYYQKNIKVSEVNTSDAQRTANGYVLVNNNTVMLEYTDEEYINVNVASGTESITPFDNFTFTGKMTLAPSGDTWFDDTTKPLVYKDDNGTYDTLIPDSVGEKTYGTVWNSWKQFWFSSDNKDKVKAIEGGAVVTDAGVTGDSTSVVFPYVRANSIAFNASRLKPNTHYYAFFDEYNVTNYCTSGNTTSNVFGFDANTTNFANIITDYTGTVNGVFNFDPVTSGLKVPSGKVTFRLTDSSTNSSNKESFADAFFVSNGTLIQAIPPRINYTADAPLSSGSALSTASPGLVAHAVAFITGNKDPNSITAEQAAAYEKYFKTTGGAGVAFNEALFQSLAPSGTNIYNVRSLITSNSYNFVSGNGTNATTSTGTDLNSYLTATNILEATNTVTGKTFVQEAYDRIQADLGYNAIAQVVEPVYQGVRGVAADVVAKSAGNYDSLPKDMKDFWEAGLANGSFTESAEGVAKALDNYAAAITVGYLDRSSSSSQAAASAAASNGLV</sequence>
<dbReference type="InterPro" id="IPR032096">
    <property type="entry name" value="DUF4815"/>
</dbReference>
<accession>A0A6J7X3S3</accession>
<organism evidence="2">
    <name type="scientific">uncultured Caudovirales phage</name>
    <dbReference type="NCBI Taxonomy" id="2100421"/>
    <lineage>
        <taxon>Viruses</taxon>
        <taxon>Duplodnaviria</taxon>
        <taxon>Heunggongvirae</taxon>
        <taxon>Uroviricota</taxon>
        <taxon>Caudoviricetes</taxon>
        <taxon>Peduoviridae</taxon>
        <taxon>Maltschvirus</taxon>
        <taxon>Maltschvirus maltsch</taxon>
    </lineage>
</organism>
<feature type="domain" description="DUF4815" evidence="1">
    <location>
        <begin position="832"/>
        <end position="1061"/>
    </location>
</feature>
<feature type="domain" description="DUF4815" evidence="1">
    <location>
        <begin position="10"/>
        <end position="80"/>
    </location>
</feature>
<dbReference type="EMBL" id="LR798294">
    <property type="protein sequence ID" value="CAB5221893.1"/>
    <property type="molecule type" value="Genomic_DNA"/>
</dbReference>
<dbReference type="Pfam" id="PF16075">
    <property type="entry name" value="DUF4815"/>
    <property type="match status" value="3"/>
</dbReference>